<reference evidence="3 4" key="1">
    <citation type="submission" date="2020-12" db="EMBL/GenBank/DDBJ databases">
        <title>FDA dAtabase for Regulatory Grade micrObial Sequences (FDA-ARGOS): Supporting development and validation of Infectious Disease Dx tests.</title>
        <authorList>
            <person name="Sproer C."/>
            <person name="Gronow S."/>
            <person name="Severitt S."/>
            <person name="Schroder I."/>
            <person name="Tallon L."/>
            <person name="Sadzewicz L."/>
            <person name="Zhao X."/>
            <person name="Boylan J."/>
            <person name="Ott S."/>
            <person name="Bowen H."/>
            <person name="Vavikolanu K."/>
            <person name="Mehta A."/>
            <person name="Aluvathingal J."/>
            <person name="Nadendla S."/>
            <person name="Lowell S."/>
            <person name="Myers T."/>
            <person name="Yan Y."/>
            <person name="Sichtig H."/>
        </authorList>
    </citation>
    <scope>NUCLEOTIDE SEQUENCE [LARGE SCALE GENOMIC DNA]</scope>
    <source>
        <strain evidence="3 4">FDAARGOS_890</strain>
    </source>
</reference>
<name>A0A7T3DEB7_9BURK</name>
<evidence type="ECO:0000256" key="2">
    <source>
        <dbReference type="PIRSR" id="PIRSR016184-1"/>
    </source>
</evidence>
<protein>
    <submittedName>
        <fullName evidence="3">PhzF family phenazine biosynthesis protein</fullName>
    </submittedName>
</protein>
<dbReference type="KEGG" id="dla:I6G47_26285"/>
<dbReference type="AlphaFoldDB" id="A0A7T3DEB7"/>
<dbReference type="GO" id="GO:0016853">
    <property type="term" value="F:isomerase activity"/>
    <property type="evidence" value="ECO:0007669"/>
    <property type="project" value="TreeGrafter"/>
</dbReference>
<dbReference type="SUPFAM" id="SSF54506">
    <property type="entry name" value="Diaminopimelate epimerase-like"/>
    <property type="match status" value="1"/>
</dbReference>
<evidence type="ECO:0000256" key="1">
    <source>
        <dbReference type="ARBA" id="ARBA00008270"/>
    </source>
</evidence>
<sequence>MSIAVHMVDVFASGPLSGNPLAVITGGQALTTAQMQQLTRWFNLSETAFLLPPTQAQADYRVRIFTLDREMPFAGHPTLGSCHAWLSQRGAPRNAGHIVQECGAGLVQIRQEHGRLAFAAPPMLRFGAPTADELDAALRMLGITAEEVQAASWIDNGPGWLGIRLASAEQVLALNPARQWPTRMDVGVVGPYARGVGGASGASDASPAACEVRAFFSDHQGAIVEDPVTGSLNASLAQWLFATGVMDSDYVAAQGRCLGRDGRIFLTRDGTGQVWVGGTARTHVEGALSGL</sequence>
<evidence type="ECO:0000313" key="3">
    <source>
        <dbReference type="EMBL" id="QPS80453.1"/>
    </source>
</evidence>
<comment type="similarity">
    <text evidence="1">Belongs to the PhzF family.</text>
</comment>
<dbReference type="Proteomes" id="UP000595064">
    <property type="component" value="Chromosome"/>
</dbReference>
<accession>A0A7T3DEB7</accession>
<dbReference type="RefSeq" id="WP_016452723.1">
    <property type="nucleotide sequence ID" value="NZ_CP065748.1"/>
</dbReference>
<dbReference type="Pfam" id="PF02567">
    <property type="entry name" value="PhzC-PhzF"/>
    <property type="match status" value="1"/>
</dbReference>
<dbReference type="GO" id="GO:0005737">
    <property type="term" value="C:cytoplasm"/>
    <property type="evidence" value="ECO:0007669"/>
    <property type="project" value="TreeGrafter"/>
</dbReference>
<gene>
    <name evidence="3" type="ORF">I6G47_26285</name>
</gene>
<dbReference type="PANTHER" id="PTHR13774:SF32">
    <property type="entry name" value="ANTISENSE-ENHANCING SEQUENCE 1"/>
    <property type="match status" value="1"/>
</dbReference>
<dbReference type="Gene3D" id="3.10.310.10">
    <property type="entry name" value="Diaminopimelate Epimerase, Chain A, domain 1"/>
    <property type="match status" value="2"/>
</dbReference>
<dbReference type="EMBL" id="CP065748">
    <property type="protein sequence ID" value="QPS80453.1"/>
    <property type="molecule type" value="Genomic_DNA"/>
</dbReference>
<dbReference type="InterPro" id="IPR003719">
    <property type="entry name" value="Phenazine_PhzF-like"/>
</dbReference>
<evidence type="ECO:0000313" key="4">
    <source>
        <dbReference type="Proteomes" id="UP000595064"/>
    </source>
</evidence>
<proteinExistence type="inferred from homology"/>
<dbReference type="PANTHER" id="PTHR13774">
    <property type="entry name" value="PHENAZINE BIOSYNTHESIS PROTEIN"/>
    <property type="match status" value="1"/>
</dbReference>
<keyword evidence="4" id="KW-1185">Reference proteome</keyword>
<feature type="active site" evidence="2">
    <location>
        <position position="46"/>
    </location>
</feature>
<dbReference type="PIRSF" id="PIRSF016184">
    <property type="entry name" value="PhzC_PhzF"/>
    <property type="match status" value="1"/>
</dbReference>
<organism evidence="3 4">
    <name type="scientific">Delftia lacustris</name>
    <dbReference type="NCBI Taxonomy" id="558537"/>
    <lineage>
        <taxon>Bacteria</taxon>
        <taxon>Pseudomonadati</taxon>
        <taxon>Pseudomonadota</taxon>
        <taxon>Betaproteobacteria</taxon>
        <taxon>Burkholderiales</taxon>
        <taxon>Comamonadaceae</taxon>
        <taxon>Delftia</taxon>
    </lineage>
</organism>
<dbReference type="NCBIfam" id="TIGR00654">
    <property type="entry name" value="PhzF_family"/>
    <property type="match status" value="1"/>
</dbReference>